<dbReference type="GO" id="GO:0000160">
    <property type="term" value="P:phosphorelay signal transduction system"/>
    <property type="evidence" value="ECO:0007669"/>
    <property type="project" value="InterPro"/>
</dbReference>
<dbReference type="Pfam" id="PF00072">
    <property type="entry name" value="Response_reg"/>
    <property type="match status" value="1"/>
</dbReference>
<keyword evidence="3" id="KW-0472">Membrane</keyword>
<keyword evidence="1" id="KW-0597">Phosphoprotein</keyword>
<keyword evidence="3" id="KW-1133">Transmembrane helix</keyword>
<organism evidence="5 6">
    <name type="scientific">Candidatus Dojkabacteria bacterium</name>
    <dbReference type="NCBI Taxonomy" id="2099670"/>
    <lineage>
        <taxon>Bacteria</taxon>
        <taxon>Candidatus Dojkabacteria</taxon>
    </lineage>
</organism>
<feature type="modified residue" description="4-aspartylphosphate" evidence="1">
    <location>
        <position position="70"/>
    </location>
</feature>
<dbReference type="InterPro" id="IPR001789">
    <property type="entry name" value="Sig_transdc_resp-reg_receiver"/>
</dbReference>
<dbReference type="EMBL" id="JAGQLG010000017">
    <property type="protein sequence ID" value="MCA9381875.1"/>
    <property type="molecule type" value="Genomic_DNA"/>
</dbReference>
<evidence type="ECO:0000259" key="4">
    <source>
        <dbReference type="PROSITE" id="PS50110"/>
    </source>
</evidence>
<dbReference type="AlphaFoldDB" id="A0A955L2T7"/>
<evidence type="ECO:0000313" key="5">
    <source>
        <dbReference type="EMBL" id="MCA9381875.1"/>
    </source>
</evidence>
<dbReference type="SMART" id="SM00448">
    <property type="entry name" value="REC"/>
    <property type="match status" value="1"/>
</dbReference>
<reference evidence="5" key="2">
    <citation type="journal article" date="2021" name="Microbiome">
        <title>Successional dynamics and alternative stable states in a saline activated sludge microbial community over 9 years.</title>
        <authorList>
            <person name="Wang Y."/>
            <person name="Ye J."/>
            <person name="Ju F."/>
            <person name="Liu L."/>
            <person name="Boyd J.A."/>
            <person name="Deng Y."/>
            <person name="Parks D.H."/>
            <person name="Jiang X."/>
            <person name="Yin X."/>
            <person name="Woodcroft B.J."/>
            <person name="Tyson G.W."/>
            <person name="Hugenholtz P."/>
            <person name="Polz M.F."/>
            <person name="Zhang T."/>
        </authorList>
    </citation>
    <scope>NUCLEOTIDE SEQUENCE</scope>
    <source>
        <strain evidence="5">HKST-UBA10</strain>
    </source>
</reference>
<evidence type="ECO:0000256" key="2">
    <source>
        <dbReference type="SAM" id="MobiDB-lite"/>
    </source>
</evidence>
<dbReference type="InterPro" id="IPR052048">
    <property type="entry name" value="ST_Response_Regulator"/>
</dbReference>
<accession>A0A955L2T7</accession>
<dbReference type="PANTHER" id="PTHR43228:SF1">
    <property type="entry name" value="TWO-COMPONENT RESPONSE REGULATOR ARR22"/>
    <property type="match status" value="1"/>
</dbReference>
<dbReference type="SUPFAM" id="SSF52172">
    <property type="entry name" value="CheY-like"/>
    <property type="match status" value="1"/>
</dbReference>
<name>A0A955L2T7_9BACT</name>
<dbReference type="Gene3D" id="3.40.50.2300">
    <property type="match status" value="1"/>
</dbReference>
<protein>
    <submittedName>
        <fullName evidence="5">Response regulator</fullName>
    </submittedName>
</protein>
<gene>
    <name evidence="5" type="ORF">KC660_00510</name>
</gene>
<dbReference type="Proteomes" id="UP000782843">
    <property type="component" value="Unassembled WGS sequence"/>
</dbReference>
<evidence type="ECO:0000313" key="6">
    <source>
        <dbReference type="Proteomes" id="UP000782843"/>
    </source>
</evidence>
<evidence type="ECO:0000256" key="1">
    <source>
        <dbReference type="PROSITE-ProRule" id="PRU00169"/>
    </source>
</evidence>
<comment type="caution">
    <text evidence="5">The sequence shown here is derived from an EMBL/GenBank/DDBJ whole genome shotgun (WGS) entry which is preliminary data.</text>
</comment>
<keyword evidence="3" id="KW-0812">Transmembrane</keyword>
<dbReference type="PANTHER" id="PTHR43228">
    <property type="entry name" value="TWO-COMPONENT RESPONSE REGULATOR"/>
    <property type="match status" value="1"/>
</dbReference>
<proteinExistence type="predicted"/>
<sequence length="325" mass="37283">MSTNKHSNFKKKSAKRSDQICILVVDDELSINENYSQVYKKEGYRVDSAFDGVEAIEQIKNKYYDLIHLDLMMPNADGVEVMDTIRDEHLEYGKIVVVSPLGSDNVIKKALQRGADYYLVSTDFNNEEFIDEISKLLTKRNQSDHQIHDDTKQKYSTIDQVIDDQPTTIFDSPNAEYAQPKLYEADLWEKIKGVGTFIVIALIVLWIFGFFDKDNSKPYKTGDLSDQGGTPTQRYEDTPIYDDDPYTTNDESNDQPTGYYGSETVYACNSNSGNCYDLDADLYDSEIQRLYFPKGGWVDISYSDCSSYSCYAEDENGTEWDIERY</sequence>
<dbReference type="InterPro" id="IPR011006">
    <property type="entry name" value="CheY-like_superfamily"/>
</dbReference>
<evidence type="ECO:0000256" key="3">
    <source>
        <dbReference type="SAM" id="Phobius"/>
    </source>
</evidence>
<feature type="transmembrane region" description="Helical" evidence="3">
    <location>
        <begin position="191"/>
        <end position="211"/>
    </location>
</feature>
<reference evidence="5" key="1">
    <citation type="submission" date="2020-04" db="EMBL/GenBank/DDBJ databases">
        <authorList>
            <person name="Zhang T."/>
        </authorList>
    </citation>
    <scope>NUCLEOTIDE SEQUENCE</scope>
    <source>
        <strain evidence="5">HKST-UBA10</strain>
    </source>
</reference>
<dbReference type="CDD" id="cd17574">
    <property type="entry name" value="REC_OmpR"/>
    <property type="match status" value="1"/>
</dbReference>
<dbReference type="PROSITE" id="PS50110">
    <property type="entry name" value="RESPONSE_REGULATORY"/>
    <property type="match status" value="1"/>
</dbReference>
<feature type="region of interest" description="Disordered" evidence="2">
    <location>
        <begin position="220"/>
        <end position="259"/>
    </location>
</feature>
<feature type="domain" description="Response regulatory" evidence="4">
    <location>
        <begin position="21"/>
        <end position="136"/>
    </location>
</feature>